<evidence type="ECO:0000313" key="1">
    <source>
        <dbReference type="Proteomes" id="UP000887578"/>
    </source>
</evidence>
<dbReference type="InterPro" id="IPR008974">
    <property type="entry name" value="TRAF-like"/>
</dbReference>
<organism evidence="1 2">
    <name type="scientific">Panagrolaimus davidi</name>
    <dbReference type="NCBI Taxonomy" id="227884"/>
    <lineage>
        <taxon>Eukaryota</taxon>
        <taxon>Metazoa</taxon>
        <taxon>Ecdysozoa</taxon>
        <taxon>Nematoda</taxon>
        <taxon>Chromadorea</taxon>
        <taxon>Rhabditida</taxon>
        <taxon>Tylenchina</taxon>
        <taxon>Panagrolaimomorpha</taxon>
        <taxon>Panagrolaimoidea</taxon>
        <taxon>Panagrolaimidae</taxon>
        <taxon>Panagrolaimus</taxon>
    </lineage>
</organism>
<accession>A0A914QNB4</accession>
<reference evidence="2" key="1">
    <citation type="submission" date="2022-11" db="UniProtKB">
        <authorList>
            <consortium name="WormBaseParasite"/>
        </authorList>
    </citation>
    <scope>IDENTIFICATION</scope>
</reference>
<sequence>MGNSNSTNNSTCNSEQRYPFAYESTLSEDRIKSLKNSTKNESLKRDPFTIEGTNVKSFLQIYPNGDCKAHRGRTWIYLHMIFGNEMKTESDFKISIDQDDFHRSINHTFFKNGARGICLGNAENFLIMIIEYPFALEWTLAEDHLKDLKTCENGGFLESDKYTAINASGAKYYVRIYPFGLNDLCCGKTRIYLFLNLGNEKDVDAEFTFSIKSANWNHKETCFGVNRCDVFWCTINDLFDPKKKLLLMENLL</sequence>
<name>A0A914QNB4_9BILA</name>
<evidence type="ECO:0000313" key="2">
    <source>
        <dbReference type="WBParaSite" id="PDA_v2.g5174.t1"/>
    </source>
</evidence>
<dbReference type="SUPFAM" id="SSF49599">
    <property type="entry name" value="TRAF domain-like"/>
    <property type="match status" value="1"/>
</dbReference>
<dbReference type="Gene3D" id="2.60.210.10">
    <property type="entry name" value="Apoptosis, Tumor Necrosis Factor Receptor Associated Protein 2, Chain A"/>
    <property type="match status" value="2"/>
</dbReference>
<dbReference type="Proteomes" id="UP000887578">
    <property type="component" value="Unplaced"/>
</dbReference>
<keyword evidence="1" id="KW-1185">Reference proteome</keyword>
<protein>
    <submittedName>
        <fullName evidence="2">Uncharacterized protein</fullName>
    </submittedName>
</protein>
<dbReference type="AlphaFoldDB" id="A0A914QNB4"/>
<proteinExistence type="predicted"/>
<dbReference type="WBParaSite" id="PDA_v2.g5174.t1">
    <property type="protein sequence ID" value="PDA_v2.g5174.t1"/>
    <property type="gene ID" value="PDA_v2.g5174"/>
</dbReference>